<dbReference type="InterPro" id="IPR003594">
    <property type="entry name" value="HATPase_dom"/>
</dbReference>
<dbReference type="Gene3D" id="3.30.450.20">
    <property type="entry name" value="PAS domain"/>
    <property type="match status" value="2"/>
</dbReference>
<accession>A0A485M617</accession>
<keyword evidence="5" id="KW-0067">ATP-binding</keyword>
<dbReference type="CDD" id="cd00130">
    <property type="entry name" value="PAS"/>
    <property type="match status" value="2"/>
</dbReference>
<dbReference type="Pfam" id="PF00072">
    <property type="entry name" value="Response_reg"/>
    <property type="match status" value="1"/>
</dbReference>
<dbReference type="InterPro" id="IPR013656">
    <property type="entry name" value="PAS_4"/>
</dbReference>
<evidence type="ECO:0000256" key="5">
    <source>
        <dbReference type="ARBA" id="ARBA00022840"/>
    </source>
</evidence>
<dbReference type="InterPro" id="IPR036890">
    <property type="entry name" value="HATPase_C_sf"/>
</dbReference>
<dbReference type="InterPro" id="IPR025847">
    <property type="entry name" value="MEDS_domain"/>
</dbReference>
<dbReference type="PANTHER" id="PTHR43065">
    <property type="entry name" value="SENSOR HISTIDINE KINASE"/>
    <property type="match status" value="1"/>
</dbReference>
<evidence type="ECO:0000259" key="9">
    <source>
        <dbReference type="PROSITE" id="PS50110"/>
    </source>
</evidence>
<proteinExistence type="predicted"/>
<dbReference type="AlphaFoldDB" id="A0A485M617"/>
<evidence type="ECO:0000256" key="7">
    <source>
        <dbReference type="SAM" id="Coils"/>
    </source>
</evidence>
<dbReference type="NCBIfam" id="TIGR00229">
    <property type="entry name" value="sensory_box"/>
    <property type="match status" value="2"/>
</dbReference>
<evidence type="ECO:0000256" key="1">
    <source>
        <dbReference type="ARBA" id="ARBA00022553"/>
    </source>
</evidence>
<dbReference type="GO" id="GO:0005524">
    <property type="term" value="F:ATP binding"/>
    <property type="evidence" value="ECO:0007669"/>
    <property type="project" value="UniProtKB-KW"/>
</dbReference>
<dbReference type="Pfam" id="PF08448">
    <property type="entry name" value="PAS_4"/>
    <property type="match status" value="1"/>
</dbReference>
<dbReference type="SUPFAM" id="SSF55785">
    <property type="entry name" value="PYP-like sensor domain (PAS domain)"/>
    <property type="match status" value="2"/>
</dbReference>
<dbReference type="SMART" id="SM00091">
    <property type="entry name" value="PAS"/>
    <property type="match status" value="2"/>
</dbReference>
<dbReference type="InterPro" id="IPR004358">
    <property type="entry name" value="Sig_transdc_His_kin-like_C"/>
</dbReference>
<keyword evidence="6" id="KW-0902">Two-component regulatory system</keyword>
<dbReference type="Pfam" id="PF00512">
    <property type="entry name" value="HisKA"/>
    <property type="match status" value="1"/>
</dbReference>
<evidence type="ECO:0000256" key="2">
    <source>
        <dbReference type="ARBA" id="ARBA00022679"/>
    </source>
</evidence>
<sequence length="900" mass="102109">MEKSPRESGIDIVGDIHWGAHFCQFYRSQQDLKDVLVPYFRAGLKQNESCLWIVSEPMGGHDAVQALQSEVPDLASRLEKGQMEILSYDEWYRESGRFDAERMMEKWKRKLESAISRGYDGLRLSGNTFWLESRDWKDFTAYEKEIADLISQRRMIALCTYSLDRCKAAEIIDVVSNHQFALVKRDGAWEVIENSRHKAAEAALRRSGEELRKVNELLSATLNATHVLITCLDTEGNFILVNRMYAQACGKEPNFFIGKNNFDLYPDDEREAIFRRVAATGELYYARAKRYECDGHPQRKTSYWDWSMVPAMNEQGRVKLVVLSFLDVTAQVEAQMALSESEVRYRSIFNGMSEGFALHESICDEKGRPIDYRFTDVNPTFERMTGLKKEDVISKTMHEVLPGNYQSWLDVYSRVALTGKPVSFEHCSSTLGKHFEVHAYSPAPNRFATIFMDVTARKQAQDELLKHRERLEELVRERTAELEERNRKLAEEIAERKKAEEEKKNIEAQLIQTQKTEALGRFAGGIAHDLNNVLYPVIINTEILLEDTEPDTAQYEMLSQILAASHRQRDLIKKILSFSRQGEKNFSRVRVSPLLEETIGFLRSSIPSTIEILSYSEARSDEILGDPGQIQQVIMNLCKNAADALESRRGTIELRLSNVYLDPVHSRRGLPAGNYLRLMVSDNGTGMTREVMGRIFDPFFTTKDMGRGSGLGLSIVQGILKNHKGSITVESEPGKGSTFTIDLPLYAGKGRKEGIRTGRARSGDRRPKGQRKRVLLVDDEMLILSGLQRVLSRSGYRVKTAADGREALEVFTKAPWSFDLVITDQTMPGIPGTELLKRIQEVRPDIPVILCAGMNDIIDEKTMKIAGIRELLVKPMDMSELKSAVGRILDSRGGILQEGK</sequence>
<feature type="domain" description="Histidine kinase" evidence="8">
    <location>
        <begin position="525"/>
        <end position="747"/>
    </location>
</feature>
<dbReference type="SUPFAM" id="SSF52172">
    <property type="entry name" value="CheY-like"/>
    <property type="match status" value="1"/>
</dbReference>
<keyword evidence="1" id="KW-0597">Phosphoprotein</keyword>
<dbReference type="GO" id="GO:0000155">
    <property type="term" value="F:phosphorelay sensor kinase activity"/>
    <property type="evidence" value="ECO:0007669"/>
    <property type="project" value="InterPro"/>
</dbReference>
<dbReference type="EC" id="2.7.13.3" evidence="10"/>
<dbReference type="Gene3D" id="3.40.50.2300">
    <property type="match status" value="1"/>
</dbReference>
<evidence type="ECO:0000256" key="4">
    <source>
        <dbReference type="ARBA" id="ARBA00022777"/>
    </source>
</evidence>
<dbReference type="InterPro" id="IPR003661">
    <property type="entry name" value="HisK_dim/P_dom"/>
</dbReference>
<keyword evidence="7" id="KW-0175">Coiled coil</keyword>
<feature type="domain" description="Response regulatory" evidence="9">
    <location>
        <begin position="773"/>
        <end position="889"/>
    </location>
</feature>
<evidence type="ECO:0000313" key="10">
    <source>
        <dbReference type="EMBL" id="VFU18174.1"/>
    </source>
</evidence>
<organism evidence="10">
    <name type="scientific">anaerobic digester metagenome</name>
    <dbReference type="NCBI Taxonomy" id="1263854"/>
    <lineage>
        <taxon>unclassified sequences</taxon>
        <taxon>metagenomes</taxon>
        <taxon>ecological metagenomes</taxon>
    </lineage>
</organism>
<evidence type="ECO:0000259" key="8">
    <source>
        <dbReference type="PROSITE" id="PS50109"/>
    </source>
</evidence>
<name>A0A485M617_9ZZZZ</name>
<dbReference type="Gene3D" id="1.10.287.130">
    <property type="match status" value="1"/>
</dbReference>
<dbReference type="PROSITE" id="PS50109">
    <property type="entry name" value="HIS_KIN"/>
    <property type="match status" value="1"/>
</dbReference>
<keyword evidence="3" id="KW-0547">Nucleotide-binding</keyword>
<dbReference type="SMART" id="SM00387">
    <property type="entry name" value="HATPase_c"/>
    <property type="match status" value="1"/>
</dbReference>
<dbReference type="SUPFAM" id="SSF47384">
    <property type="entry name" value="Homodimeric domain of signal transducing histidine kinase"/>
    <property type="match status" value="1"/>
</dbReference>
<dbReference type="Pfam" id="PF13188">
    <property type="entry name" value="PAS_8"/>
    <property type="match status" value="1"/>
</dbReference>
<dbReference type="Pfam" id="PF14417">
    <property type="entry name" value="MEDS"/>
    <property type="match status" value="1"/>
</dbReference>
<dbReference type="EMBL" id="CAADRM010000145">
    <property type="protein sequence ID" value="VFU18174.1"/>
    <property type="molecule type" value="Genomic_DNA"/>
</dbReference>
<dbReference type="InterPro" id="IPR005467">
    <property type="entry name" value="His_kinase_dom"/>
</dbReference>
<dbReference type="InterPro" id="IPR000014">
    <property type="entry name" value="PAS"/>
</dbReference>
<dbReference type="SUPFAM" id="SSF55874">
    <property type="entry name" value="ATPase domain of HSP90 chaperone/DNA topoisomerase II/histidine kinase"/>
    <property type="match status" value="1"/>
</dbReference>
<dbReference type="InterPro" id="IPR036097">
    <property type="entry name" value="HisK_dim/P_sf"/>
</dbReference>
<protein>
    <submittedName>
        <fullName evidence="10">Two component system sensor histidine kinase, hybrid</fullName>
        <ecNumber evidence="10">2.7.13.3</ecNumber>
    </submittedName>
</protein>
<dbReference type="PRINTS" id="PR00344">
    <property type="entry name" value="BCTRLSENSOR"/>
</dbReference>
<dbReference type="InterPro" id="IPR035965">
    <property type="entry name" value="PAS-like_dom_sf"/>
</dbReference>
<feature type="coiled-coil region" evidence="7">
    <location>
        <begin position="457"/>
        <end position="516"/>
    </location>
</feature>
<keyword evidence="4 10" id="KW-0418">Kinase</keyword>
<dbReference type="PANTHER" id="PTHR43065:SF46">
    <property type="entry name" value="C4-DICARBOXYLATE TRANSPORT SENSOR PROTEIN DCTB"/>
    <property type="match status" value="1"/>
</dbReference>
<reference evidence="10" key="1">
    <citation type="submission" date="2019-03" db="EMBL/GenBank/DDBJ databases">
        <authorList>
            <person name="Hao L."/>
        </authorList>
    </citation>
    <scope>NUCLEOTIDE SEQUENCE</scope>
</reference>
<dbReference type="PROSITE" id="PS50110">
    <property type="entry name" value="RESPONSE_REGULATORY"/>
    <property type="match status" value="1"/>
</dbReference>
<dbReference type="Pfam" id="PF02518">
    <property type="entry name" value="HATPase_c"/>
    <property type="match status" value="1"/>
</dbReference>
<dbReference type="SMART" id="SM00388">
    <property type="entry name" value="HisKA"/>
    <property type="match status" value="1"/>
</dbReference>
<dbReference type="CDD" id="cd00082">
    <property type="entry name" value="HisKA"/>
    <property type="match status" value="1"/>
</dbReference>
<dbReference type="SMART" id="SM00448">
    <property type="entry name" value="REC"/>
    <property type="match status" value="1"/>
</dbReference>
<dbReference type="Gene3D" id="3.30.565.10">
    <property type="entry name" value="Histidine kinase-like ATPase, C-terminal domain"/>
    <property type="match status" value="1"/>
</dbReference>
<dbReference type="InterPro" id="IPR011006">
    <property type="entry name" value="CheY-like_superfamily"/>
</dbReference>
<evidence type="ECO:0000256" key="6">
    <source>
        <dbReference type="ARBA" id="ARBA00023012"/>
    </source>
</evidence>
<dbReference type="InterPro" id="IPR001789">
    <property type="entry name" value="Sig_transdc_resp-reg_receiver"/>
</dbReference>
<evidence type="ECO:0000256" key="3">
    <source>
        <dbReference type="ARBA" id="ARBA00022741"/>
    </source>
</evidence>
<gene>
    <name evidence="10" type="ORF">SCFA_780012</name>
</gene>
<keyword evidence="2 10" id="KW-0808">Transferase</keyword>